<dbReference type="InterPro" id="IPR002773">
    <property type="entry name" value="Deoxyhypusine_synthase"/>
</dbReference>
<evidence type="ECO:0000256" key="1">
    <source>
        <dbReference type="ARBA" id="ARBA00000952"/>
    </source>
</evidence>
<evidence type="ECO:0000256" key="6">
    <source>
        <dbReference type="ARBA" id="ARBA00023027"/>
    </source>
</evidence>
<dbReference type="GO" id="GO:0005737">
    <property type="term" value="C:cytoplasm"/>
    <property type="evidence" value="ECO:0007669"/>
    <property type="project" value="TreeGrafter"/>
</dbReference>
<evidence type="ECO:0000313" key="9">
    <source>
        <dbReference type="EMBL" id="CAF3025559.1"/>
    </source>
</evidence>
<dbReference type="Gene3D" id="3.40.910.10">
    <property type="entry name" value="Deoxyhypusine synthase"/>
    <property type="match status" value="1"/>
</dbReference>
<organism evidence="9 10">
    <name type="scientific">Lepeophtheirus salmonis</name>
    <name type="common">Salmon louse</name>
    <name type="synonym">Caligus salmonis</name>
    <dbReference type="NCBI Taxonomy" id="72036"/>
    <lineage>
        <taxon>Eukaryota</taxon>
        <taxon>Metazoa</taxon>
        <taxon>Ecdysozoa</taxon>
        <taxon>Arthropoda</taxon>
        <taxon>Crustacea</taxon>
        <taxon>Multicrustacea</taxon>
        <taxon>Hexanauplia</taxon>
        <taxon>Copepoda</taxon>
        <taxon>Siphonostomatoida</taxon>
        <taxon>Caligidae</taxon>
        <taxon>Lepeophtheirus</taxon>
    </lineage>
</organism>
<protein>
    <recommendedName>
        <fullName evidence="5">Deoxyhypusine synthase</fullName>
        <ecNumber evidence="4">2.5.1.46</ecNumber>
    </recommendedName>
</protein>
<evidence type="ECO:0000256" key="2">
    <source>
        <dbReference type="ARBA" id="ARBA00005041"/>
    </source>
</evidence>
<keyword evidence="10" id="KW-1185">Reference proteome</keyword>
<dbReference type="GO" id="GO:0034038">
    <property type="term" value="F:deoxyhypusine synthase activity"/>
    <property type="evidence" value="ECO:0007669"/>
    <property type="project" value="UniProtKB-EC"/>
</dbReference>
<comment type="catalytic activity">
    <reaction evidence="1">
        <text>[eIF5A protein]-L-lysine + spermidine = [eIF5A protein]-deoxyhypusine + propane-1,3-diamine</text>
        <dbReference type="Rhea" id="RHEA:33299"/>
        <dbReference type="Rhea" id="RHEA-COMP:10143"/>
        <dbReference type="Rhea" id="RHEA-COMP:10144"/>
        <dbReference type="ChEBI" id="CHEBI:29969"/>
        <dbReference type="ChEBI" id="CHEBI:57484"/>
        <dbReference type="ChEBI" id="CHEBI:57834"/>
        <dbReference type="ChEBI" id="CHEBI:82657"/>
        <dbReference type="EC" id="2.5.1.46"/>
    </reaction>
</comment>
<evidence type="ECO:0000256" key="3">
    <source>
        <dbReference type="ARBA" id="ARBA00009892"/>
    </source>
</evidence>
<keyword evidence="6" id="KW-0520">NAD</keyword>
<dbReference type="InterPro" id="IPR029035">
    <property type="entry name" value="DHS-like_NAD/FAD-binding_dom"/>
</dbReference>
<dbReference type="InterPro" id="IPR036982">
    <property type="entry name" value="Deoxyhypusine_synthase_sf"/>
</dbReference>
<proteinExistence type="inferred from homology"/>
<gene>
    <name evidence="9" type="ORF">LSAA_14164</name>
</gene>
<accession>A0A7R8D4H1</accession>
<dbReference type="OrthoDB" id="294378at2759"/>
<dbReference type="SUPFAM" id="SSF52467">
    <property type="entry name" value="DHS-like NAD/FAD-binding domain"/>
    <property type="match status" value="1"/>
</dbReference>
<dbReference type="EC" id="2.5.1.46" evidence="4"/>
<dbReference type="PANTHER" id="PTHR11703:SF0">
    <property type="entry name" value="DEOXYHYPUSINE SYNTHASE"/>
    <property type="match status" value="1"/>
</dbReference>
<name>A0A7R8D4H1_LEPSM</name>
<comment type="pathway">
    <text evidence="2">Protein modification; eIF5A hypusination.</text>
</comment>
<dbReference type="Proteomes" id="UP000675881">
    <property type="component" value="Chromosome 8"/>
</dbReference>
<comment type="function">
    <text evidence="8">Catalyzes the NAD-dependent oxidative cleavage of spermidine and the subsequent transfer of the butylamine moiety of spermidine to the epsilon-amino group of a critical lysine residue of the eIF-5A precursor protein to form the intermediate deoxyhypusine residue. This is the first step of the post-translational modification of that lysine into an unusual amino acid residue named hypusine. Hypusination is unique to mature eIF-5A factor and is essential for its function.</text>
</comment>
<dbReference type="EMBL" id="HG994587">
    <property type="protein sequence ID" value="CAF3025559.1"/>
    <property type="molecule type" value="Genomic_DNA"/>
</dbReference>
<dbReference type="FunFam" id="3.40.910.10:FF:000010">
    <property type="entry name" value="Deoxyhypusine synthase"/>
    <property type="match status" value="1"/>
</dbReference>
<evidence type="ECO:0000256" key="4">
    <source>
        <dbReference type="ARBA" id="ARBA00012683"/>
    </source>
</evidence>
<keyword evidence="7" id="KW-0386">Hypusine biosynthesis</keyword>
<evidence type="ECO:0000256" key="7">
    <source>
        <dbReference type="ARBA" id="ARBA00023256"/>
    </source>
</evidence>
<evidence type="ECO:0000256" key="8">
    <source>
        <dbReference type="ARBA" id="ARBA00056884"/>
    </source>
</evidence>
<dbReference type="PANTHER" id="PTHR11703">
    <property type="entry name" value="DEOXYHYPUSINE SYNTHASE"/>
    <property type="match status" value="1"/>
</dbReference>
<dbReference type="AlphaFoldDB" id="A0A7R8D4H1"/>
<comment type="similarity">
    <text evidence="3">Belongs to the deoxyhypusine synthase family.</text>
</comment>
<keyword evidence="9" id="KW-0808">Transferase</keyword>
<reference evidence="9" key="1">
    <citation type="submission" date="2021-02" db="EMBL/GenBank/DDBJ databases">
        <authorList>
            <person name="Bekaert M."/>
        </authorList>
    </citation>
    <scope>NUCLEOTIDE SEQUENCE</scope>
    <source>
        <strain evidence="9">IoA-00</strain>
    </source>
</reference>
<evidence type="ECO:0000313" key="10">
    <source>
        <dbReference type="Proteomes" id="UP000675881"/>
    </source>
</evidence>
<dbReference type="Pfam" id="PF01916">
    <property type="entry name" value="DS"/>
    <property type="match status" value="2"/>
</dbReference>
<evidence type="ECO:0000256" key="5">
    <source>
        <dbReference type="ARBA" id="ARBA00020607"/>
    </source>
</evidence>
<sequence>MRANGHLIVAQMNTGIDTRTTEEIVLLKSEPMPKDSQEVEGYDFNKGLDYHALLQSYKSSGFQATNFGLGVDVINNMITCRNEKMPEEKRGGRAVCYTSNMASCGVRECIRYLVEHSMVDVIVASAGGIEEDFIKCLAPTYIGDFSLDGKTLRKKGINRIGNLLVPNDNYCKFEDWIMPIFDQMLLDQKEKGIVWTPSRIIHRLGLEINDPKSIYYWAAKNSIPVFSPALTDGSIGDMLYFHSIKKPGLVVDILQDLRSINDMSVKAVNTGMINSGRVFLNVANEFDGSDSGARPDEAISWGKIRMDAKPVKIYGEATLIFPLLMAETFVRTHLKL</sequence>